<proteinExistence type="predicted"/>
<evidence type="ECO:0000259" key="4">
    <source>
        <dbReference type="PROSITE" id="PS01360"/>
    </source>
</evidence>
<dbReference type="VEuPathDB" id="TriTrypDB:TcIL3000_10_180"/>
<dbReference type="PROSITE" id="PS01360">
    <property type="entry name" value="ZF_MYND_1"/>
    <property type="match status" value="1"/>
</dbReference>
<keyword evidence="1" id="KW-0479">Metal-binding</keyword>
<evidence type="ECO:0000256" key="3">
    <source>
        <dbReference type="ARBA" id="ARBA00022833"/>
    </source>
</evidence>
<sequence>MNAIGVSRYEDGTISDVLSMLQTSERLQHALGLRVKACEERLKILETRVAEALETQGDVSPHLPTACDTRDLTGGGGTTEEKICDFCLILRQCWPCPVCCREWYCSDQCQRLRAHLHGPFCGRQNTVSI</sequence>
<organism evidence="5">
    <name type="scientific">Trypanosoma congolense (strain IL3000)</name>
    <dbReference type="NCBI Taxonomy" id="1068625"/>
    <lineage>
        <taxon>Eukaryota</taxon>
        <taxon>Discoba</taxon>
        <taxon>Euglenozoa</taxon>
        <taxon>Kinetoplastea</taxon>
        <taxon>Metakinetoplastina</taxon>
        <taxon>Trypanosomatida</taxon>
        <taxon>Trypanosomatidae</taxon>
        <taxon>Trypanosoma</taxon>
        <taxon>Nannomonas</taxon>
    </lineage>
</organism>
<protein>
    <submittedName>
        <fullName evidence="5">Uncharacterized protein TCIL3000_10_180</fullName>
    </submittedName>
</protein>
<dbReference type="AlphaFoldDB" id="G0UV45"/>
<name>G0UV45_TRYCI</name>
<evidence type="ECO:0000313" key="5">
    <source>
        <dbReference type="EMBL" id="CCC93259.1"/>
    </source>
</evidence>
<dbReference type="EMBL" id="HE575323">
    <property type="protein sequence ID" value="CCC93259.1"/>
    <property type="molecule type" value="Genomic_DNA"/>
</dbReference>
<reference evidence="5" key="1">
    <citation type="journal article" date="2012" name="Proc. Natl. Acad. Sci. U.S.A.">
        <title>Antigenic diversity is generated by distinct evolutionary mechanisms in African trypanosome species.</title>
        <authorList>
            <person name="Jackson A.P."/>
            <person name="Berry A."/>
            <person name="Aslett M."/>
            <person name="Allison H.C."/>
            <person name="Burton P."/>
            <person name="Vavrova-Anderson J."/>
            <person name="Brown R."/>
            <person name="Browne H."/>
            <person name="Corton N."/>
            <person name="Hauser H."/>
            <person name="Gamble J."/>
            <person name="Gilderthorp R."/>
            <person name="Marcello L."/>
            <person name="McQuillan J."/>
            <person name="Otto T.D."/>
            <person name="Quail M.A."/>
            <person name="Sanders M.J."/>
            <person name="van Tonder A."/>
            <person name="Ginger M.L."/>
            <person name="Field M.C."/>
            <person name="Barry J.D."/>
            <person name="Hertz-Fowler C."/>
            <person name="Berriman M."/>
        </authorList>
    </citation>
    <scope>NUCLEOTIDE SEQUENCE</scope>
    <source>
        <strain evidence="5">IL3000</strain>
    </source>
</reference>
<keyword evidence="3" id="KW-0862">Zinc</keyword>
<dbReference type="InterPro" id="IPR002893">
    <property type="entry name" value="Znf_MYND"/>
</dbReference>
<accession>G0UV45</accession>
<evidence type="ECO:0000256" key="1">
    <source>
        <dbReference type="ARBA" id="ARBA00022723"/>
    </source>
</evidence>
<feature type="domain" description="MYND-type" evidence="4">
    <location>
        <begin position="84"/>
        <end position="121"/>
    </location>
</feature>
<dbReference type="SUPFAM" id="SSF144232">
    <property type="entry name" value="HIT/MYND zinc finger-like"/>
    <property type="match status" value="1"/>
</dbReference>
<evidence type="ECO:0000256" key="2">
    <source>
        <dbReference type="ARBA" id="ARBA00022771"/>
    </source>
</evidence>
<gene>
    <name evidence="5" type="ORF">TCIL3000_10_180</name>
</gene>
<dbReference type="GO" id="GO:0008270">
    <property type="term" value="F:zinc ion binding"/>
    <property type="evidence" value="ECO:0007669"/>
    <property type="project" value="UniProtKB-KW"/>
</dbReference>
<keyword evidence="2" id="KW-0863">Zinc-finger</keyword>